<comment type="caution">
    <text evidence="7">The sequence shown here is derived from an EMBL/GenBank/DDBJ whole genome shotgun (WGS) entry which is preliminary data.</text>
</comment>
<sequence>MIKIAILDDYQGAALSSADWSAVDARAEITVFSDHLDDLDALVRRLEPFDAVCIMRERTKLPADLLARLPKLRFIGSNAPHNAAIDLDAATRYGIVVSSTGGKPNGTPELTWALILAAARRIPVETAAFRSGGWQRTVGLDLAGRTLGLVGLGNIGRRVATVGRAFGMEVLAWSDNLTDAAAIDAGARRVTKRQLFEQADWVSLHLVLSDRTRGLVGAEELAAMRPSAWLVNTARGPLVDETALVDALRRGVIAGAALDVFDHEPLPPDHPLRTLPNVLATPHVGFVTEDTYRVFYGETVENLLAWMNGAPIRQMRS</sequence>
<dbReference type="CDD" id="cd12169">
    <property type="entry name" value="PGDH_like_1"/>
    <property type="match status" value="1"/>
</dbReference>
<dbReference type="EMBL" id="JAMZEJ010000007">
    <property type="protein sequence ID" value="MCQ8241654.1"/>
    <property type="molecule type" value="Genomic_DNA"/>
</dbReference>
<evidence type="ECO:0000313" key="8">
    <source>
        <dbReference type="Proteomes" id="UP001524547"/>
    </source>
</evidence>
<evidence type="ECO:0000256" key="4">
    <source>
        <dbReference type="RuleBase" id="RU003719"/>
    </source>
</evidence>
<dbReference type="PROSITE" id="PS00671">
    <property type="entry name" value="D_2_HYDROXYACID_DH_3"/>
    <property type="match status" value="1"/>
</dbReference>
<reference evidence="7 8" key="1">
    <citation type="submission" date="2022-06" db="EMBL/GenBank/DDBJ databases">
        <title>Rhizosaccharibacter gen. nov. sp. nov. KSS12, endophytic bacteria isolated from sugarcane.</title>
        <authorList>
            <person name="Pitiwittayakul N."/>
        </authorList>
    </citation>
    <scope>NUCLEOTIDE SEQUENCE [LARGE SCALE GENOMIC DNA]</scope>
    <source>
        <strain evidence="7 8">KSS12</strain>
    </source>
</reference>
<dbReference type="Pfam" id="PF00389">
    <property type="entry name" value="2-Hacid_dh"/>
    <property type="match status" value="1"/>
</dbReference>
<evidence type="ECO:0000259" key="6">
    <source>
        <dbReference type="Pfam" id="PF02826"/>
    </source>
</evidence>
<comment type="similarity">
    <text evidence="1 4">Belongs to the D-isomer specific 2-hydroxyacid dehydrogenase family.</text>
</comment>
<evidence type="ECO:0000256" key="2">
    <source>
        <dbReference type="ARBA" id="ARBA00023002"/>
    </source>
</evidence>
<gene>
    <name evidence="7" type="ORF">NFI88_12490</name>
</gene>
<dbReference type="RefSeq" id="WP_422920397.1">
    <property type="nucleotide sequence ID" value="NZ_JAMZEJ010000007.1"/>
</dbReference>
<feature type="domain" description="D-isomer specific 2-hydroxyacid dehydrogenase catalytic" evidence="5">
    <location>
        <begin position="19"/>
        <end position="312"/>
    </location>
</feature>
<proteinExistence type="inferred from homology"/>
<dbReference type="Pfam" id="PF02826">
    <property type="entry name" value="2-Hacid_dh_C"/>
    <property type="match status" value="1"/>
</dbReference>
<dbReference type="Proteomes" id="UP001524547">
    <property type="component" value="Unassembled WGS sequence"/>
</dbReference>
<dbReference type="PANTHER" id="PTHR42789">
    <property type="entry name" value="D-ISOMER SPECIFIC 2-HYDROXYACID DEHYDROGENASE FAMILY PROTEIN (AFU_ORTHOLOGUE AFUA_6G10090)"/>
    <property type="match status" value="1"/>
</dbReference>
<dbReference type="PANTHER" id="PTHR42789:SF1">
    <property type="entry name" value="D-ISOMER SPECIFIC 2-HYDROXYACID DEHYDROGENASE FAMILY PROTEIN (AFU_ORTHOLOGUE AFUA_6G10090)"/>
    <property type="match status" value="1"/>
</dbReference>
<dbReference type="InterPro" id="IPR036291">
    <property type="entry name" value="NAD(P)-bd_dom_sf"/>
</dbReference>
<dbReference type="InterPro" id="IPR029753">
    <property type="entry name" value="D-isomer_DH_CS"/>
</dbReference>
<protein>
    <submittedName>
        <fullName evidence="7">D-2-hydroxyacid dehydrogenase family protein</fullName>
    </submittedName>
</protein>
<dbReference type="Gene3D" id="3.40.50.720">
    <property type="entry name" value="NAD(P)-binding Rossmann-like Domain"/>
    <property type="match status" value="2"/>
</dbReference>
<accession>A0ABT1VZ83</accession>
<dbReference type="InterPro" id="IPR006139">
    <property type="entry name" value="D-isomer_2_OHA_DH_cat_dom"/>
</dbReference>
<keyword evidence="2 4" id="KW-0560">Oxidoreductase</keyword>
<evidence type="ECO:0000259" key="5">
    <source>
        <dbReference type="Pfam" id="PF00389"/>
    </source>
</evidence>
<evidence type="ECO:0000256" key="3">
    <source>
        <dbReference type="ARBA" id="ARBA00023027"/>
    </source>
</evidence>
<name>A0ABT1VZ83_9PROT</name>
<dbReference type="SUPFAM" id="SSF52283">
    <property type="entry name" value="Formate/glycerate dehydrogenase catalytic domain-like"/>
    <property type="match status" value="1"/>
</dbReference>
<dbReference type="SUPFAM" id="SSF51735">
    <property type="entry name" value="NAD(P)-binding Rossmann-fold domains"/>
    <property type="match status" value="1"/>
</dbReference>
<keyword evidence="8" id="KW-1185">Reference proteome</keyword>
<feature type="domain" description="D-isomer specific 2-hydroxyacid dehydrogenase NAD-binding" evidence="6">
    <location>
        <begin position="113"/>
        <end position="285"/>
    </location>
</feature>
<dbReference type="InterPro" id="IPR050857">
    <property type="entry name" value="D-2-hydroxyacid_DH"/>
</dbReference>
<evidence type="ECO:0000256" key="1">
    <source>
        <dbReference type="ARBA" id="ARBA00005854"/>
    </source>
</evidence>
<evidence type="ECO:0000313" key="7">
    <source>
        <dbReference type="EMBL" id="MCQ8241654.1"/>
    </source>
</evidence>
<dbReference type="InterPro" id="IPR006140">
    <property type="entry name" value="D-isomer_DH_NAD-bd"/>
</dbReference>
<organism evidence="7 8">
    <name type="scientific">Rhizosaccharibacter radicis</name>
    <dbReference type="NCBI Taxonomy" id="2782605"/>
    <lineage>
        <taxon>Bacteria</taxon>
        <taxon>Pseudomonadati</taxon>
        <taxon>Pseudomonadota</taxon>
        <taxon>Alphaproteobacteria</taxon>
        <taxon>Acetobacterales</taxon>
        <taxon>Acetobacteraceae</taxon>
        <taxon>Rhizosaccharibacter</taxon>
    </lineage>
</organism>
<keyword evidence="3" id="KW-0520">NAD</keyword>